<keyword evidence="2" id="KW-1185">Reference proteome</keyword>
<protein>
    <recommendedName>
        <fullName evidence="3">F-box domain-containing protein</fullName>
    </recommendedName>
</protein>
<dbReference type="AlphaFoldDB" id="A0AA38P122"/>
<comment type="caution">
    <text evidence="1">The sequence shown here is derived from an EMBL/GenBank/DDBJ whole genome shotgun (WGS) entry which is preliminary data.</text>
</comment>
<dbReference type="Proteomes" id="UP001163846">
    <property type="component" value="Unassembled WGS sequence"/>
</dbReference>
<dbReference type="SUPFAM" id="SSF81383">
    <property type="entry name" value="F-box domain"/>
    <property type="match status" value="1"/>
</dbReference>
<dbReference type="SUPFAM" id="SSF52047">
    <property type="entry name" value="RNI-like"/>
    <property type="match status" value="1"/>
</dbReference>
<sequence length="480" mass="54426">MTSTSFKTQVSSLYPSRNDITLFFAELVARIFWFIPPESIESPATYTQVCSYWRAVARSSPEIWTTLTLEPPAKLRTRTDADSFEAALVDWISCASNSTIDLTIHDHAVSKWPLEFRESNALELYVMVYRRVVVDYSNKWRRLISSISWDAWDFLSEVQRPVSLTALEELTLSVRSIQPDWILSSDPPFYDSKYLHTLHLNISYEVKSYPFLEALLTNTVRVLTVDCAAGIFEDFLRPFLDLSQLQRITHMSLTRIHWTDATPDPTFPMATLMNLQELKVDGSVLGLSRLLAVLTLPSLVKLSLSSKTYPSDGLHGPIVGPALLSFMERKSHLGRGLLALTLTGLLSDDSYEVITLSSLSNILSTDAASEIQELHIEAQVGFEDPNMASLMEILRYDSNNSERQLLPHLTTFSATCLCFPSLPTHSPFANFVHSRWWPKDSKHTMPGVAKLERLVLEDCRLSKKTEKWLRMCYESGLSDK</sequence>
<accession>A0AA38P122</accession>
<evidence type="ECO:0000313" key="2">
    <source>
        <dbReference type="Proteomes" id="UP001163846"/>
    </source>
</evidence>
<dbReference type="EMBL" id="MU806550">
    <property type="protein sequence ID" value="KAJ3834309.1"/>
    <property type="molecule type" value="Genomic_DNA"/>
</dbReference>
<evidence type="ECO:0008006" key="3">
    <source>
        <dbReference type="Google" id="ProtNLM"/>
    </source>
</evidence>
<reference evidence="1" key="1">
    <citation type="submission" date="2022-08" db="EMBL/GenBank/DDBJ databases">
        <authorList>
            <consortium name="DOE Joint Genome Institute"/>
            <person name="Min B."/>
            <person name="Riley R."/>
            <person name="Sierra-Patev S."/>
            <person name="Naranjo-Ortiz M."/>
            <person name="Looney B."/>
            <person name="Konkel Z."/>
            <person name="Slot J.C."/>
            <person name="Sakamoto Y."/>
            <person name="Steenwyk J.L."/>
            <person name="Rokas A."/>
            <person name="Carro J."/>
            <person name="Camarero S."/>
            <person name="Ferreira P."/>
            <person name="Molpeceres G."/>
            <person name="Ruiz-Duenas F.J."/>
            <person name="Serrano A."/>
            <person name="Henrissat B."/>
            <person name="Drula E."/>
            <person name="Hughes K.W."/>
            <person name="Mata J.L."/>
            <person name="Ishikawa N.K."/>
            <person name="Vargas-Isla R."/>
            <person name="Ushijima S."/>
            <person name="Smith C.A."/>
            <person name="Ahrendt S."/>
            <person name="Andreopoulos W."/>
            <person name="He G."/>
            <person name="Labutti K."/>
            <person name="Lipzen A."/>
            <person name="Ng V."/>
            <person name="Sandor L."/>
            <person name="Barry K."/>
            <person name="Martinez A.T."/>
            <person name="Xiao Y."/>
            <person name="Gibbons J.G."/>
            <person name="Terashima K."/>
            <person name="Hibbett D.S."/>
            <person name="Grigoriev I.V."/>
        </authorList>
    </citation>
    <scope>NUCLEOTIDE SEQUENCE</scope>
    <source>
        <strain evidence="1">TFB9207</strain>
    </source>
</reference>
<name>A0AA38P122_9AGAR</name>
<dbReference type="InterPro" id="IPR036047">
    <property type="entry name" value="F-box-like_dom_sf"/>
</dbReference>
<evidence type="ECO:0000313" key="1">
    <source>
        <dbReference type="EMBL" id="KAJ3834309.1"/>
    </source>
</evidence>
<organism evidence="1 2">
    <name type="scientific">Lentinula raphanica</name>
    <dbReference type="NCBI Taxonomy" id="153919"/>
    <lineage>
        <taxon>Eukaryota</taxon>
        <taxon>Fungi</taxon>
        <taxon>Dikarya</taxon>
        <taxon>Basidiomycota</taxon>
        <taxon>Agaricomycotina</taxon>
        <taxon>Agaricomycetes</taxon>
        <taxon>Agaricomycetidae</taxon>
        <taxon>Agaricales</taxon>
        <taxon>Marasmiineae</taxon>
        <taxon>Omphalotaceae</taxon>
        <taxon>Lentinula</taxon>
    </lineage>
</organism>
<gene>
    <name evidence="1" type="ORF">F5878DRAFT_664889</name>
</gene>
<proteinExistence type="predicted"/>